<name>A0AAJ0BN81_9PEZI</name>
<reference evidence="1" key="1">
    <citation type="submission" date="2023-06" db="EMBL/GenBank/DDBJ databases">
        <title>Genome-scale phylogeny and comparative genomics of the fungal order Sordariales.</title>
        <authorList>
            <consortium name="Lawrence Berkeley National Laboratory"/>
            <person name="Hensen N."/>
            <person name="Bonometti L."/>
            <person name="Westerberg I."/>
            <person name="Brannstrom I.O."/>
            <person name="Guillou S."/>
            <person name="Cros-Aarteil S."/>
            <person name="Calhoun S."/>
            <person name="Haridas S."/>
            <person name="Kuo A."/>
            <person name="Mondo S."/>
            <person name="Pangilinan J."/>
            <person name="Riley R."/>
            <person name="Labutti K."/>
            <person name="Andreopoulos B."/>
            <person name="Lipzen A."/>
            <person name="Chen C."/>
            <person name="Yanf M."/>
            <person name="Daum C."/>
            <person name="Ng V."/>
            <person name="Clum A."/>
            <person name="Steindorff A."/>
            <person name="Ohm R."/>
            <person name="Martin F."/>
            <person name="Silar P."/>
            <person name="Natvig D."/>
            <person name="Lalanne C."/>
            <person name="Gautier V."/>
            <person name="Ament-Velasquez S.L."/>
            <person name="Kruys A."/>
            <person name="Hutchinson M.I."/>
            <person name="Powell A.J."/>
            <person name="Barry K."/>
            <person name="Miller A.N."/>
            <person name="Grigoriev I.V."/>
            <person name="Debuchy R."/>
            <person name="Gladieux P."/>
            <person name="Thoren M.H."/>
            <person name="Johannesson H."/>
        </authorList>
    </citation>
    <scope>NUCLEOTIDE SEQUENCE</scope>
    <source>
        <strain evidence="1">PSN4</strain>
    </source>
</reference>
<accession>A0AAJ0BN81</accession>
<comment type="caution">
    <text evidence="1">The sequence shown here is derived from an EMBL/GenBank/DDBJ whole genome shotgun (WGS) entry which is preliminary data.</text>
</comment>
<dbReference type="AlphaFoldDB" id="A0AAJ0BN81"/>
<keyword evidence="2" id="KW-1185">Reference proteome</keyword>
<sequence>MAEPCELEGQNCQSRASGLFPFQGKTTRTSASLVQRLGSDWSSTRFPSAGIAGATCRLPHHWDTRARLATRIVAQQGGFECGVLPLIHVHGPNSWRVGLLGSLGVGPPKALNDKCGAMDSQARQAIEAIIARSDAVLWQAALACGTDRHRDATGPATLKGPICRGNPALRTYTRLRRTQPTGRRVSIRCLLTRCNMTQCLDFTATDCRMRSSADYI</sequence>
<evidence type="ECO:0000313" key="2">
    <source>
        <dbReference type="Proteomes" id="UP001239445"/>
    </source>
</evidence>
<gene>
    <name evidence="1" type="ORF">QBC47DRAFT_1017</name>
</gene>
<evidence type="ECO:0000313" key="1">
    <source>
        <dbReference type="EMBL" id="KAK1760144.1"/>
    </source>
</evidence>
<dbReference type="Proteomes" id="UP001239445">
    <property type="component" value="Unassembled WGS sequence"/>
</dbReference>
<protein>
    <submittedName>
        <fullName evidence="1">Uncharacterized protein</fullName>
    </submittedName>
</protein>
<dbReference type="EMBL" id="MU839827">
    <property type="protein sequence ID" value="KAK1760144.1"/>
    <property type="molecule type" value="Genomic_DNA"/>
</dbReference>
<proteinExistence type="predicted"/>
<organism evidence="1 2">
    <name type="scientific">Echria macrotheca</name>
    <dbReference type="NCBI Taxonomy" id="438768"/>
    <lineage>
        <taxon>Eukaryota</taxon>
        <taxon>Fungi</taxon>
        <taxon>Dikarya</taxon>
        <taxon>Ascomycota</taxon>
        <taxon>Pezizomycotina</taxon>
        <taxon>Sordariomycetes</taxon>
        <taxon>Sordariomycetidae</taxon>
        <taxon>Sordariales</taxon>
        <taxon>Schizotheciaceae</taxon>
        <taxon>Echria</taxon>
    </lineage>
</organism>